<dbReference type="GO" id="GO:0003676">
    <property type="term" value="F:nucleic acid binding"/>
    <property type="evidence" value="ECO:0007669"/>
    <property type="project" value="InterPro"/>
</dbReference>
<accession>A0A2G9HMP9</accession>
<feature type="compositionally biased region" description="Polar residues" evidence="1">
    <location>
        <begin position="35"/>
        <end position="50"/>
    </location>
</feature>
<proteinExistence type="predicted"/>
<evidence type="ECO:0000313" key="2">
    <source>
        <dbReference type="EMBL" id="PIN18806.1"/>
    </source>
</evidence>
<organism evidence="2 3">
    <name type="scientific">Handroanthus impetiginosus</name>
    <dbReference type="NCBI Taxonomy" id="429701"/>
    <lineage>
        <taxon>Eukaryota</taxon>
        <taxon>Viridiplantae</taxon>
        <taxon>Streptophyta</taxon>
        <taxon>Embryophyta</taxon>
        <taxon>Tracheophyta</taxon>
        <taxon>Spermatophyta</taxon>
        <taxon>Magnoliopsida</taxon>
        <taxon>eudicotyledons</taxon>
        <taxon>Gunneridae</taxon>
        <taxon>Pentapetalae</taxon>
        <taxon>asterids</taxon>
        <taxon>lamiids</taxon>
        <taxon>Lamiales</taxon>
        <taxon>Bignoniaceae</taxon>
        <taxon>Crescentiina</taxon>
        <taxon>Tabebuia alliance</taxon>
        <taxon>Handroanthus</taxon>
    </lineage>
</organism>
<dbReference type="GO" id="GO:0008270">
    <property type="term" value="F:zinc ion binding"/>
    <property type="evidence" value="ECO:0007669"/>
    <property type="project" value="InterPro"/>
</dbReference>
<dbReference type="SUPFAM" id="SSF57756">
    <property type="entry name" value="Retrovirus zinc finger-like domains"/>
    <property type="match status" value="1"/>
</dbReference>
<name>A0A2G9HMP9_9LAMI</name>
<gene>
    <name evidence="2" type="ORF">CDL12_08520</name>
</gene>
<dbReference type="Proteomes" id="UP000231279">
    <property type="component" value="Unassembled WGS sequence"/>
</dbReference>
<reference evidence="3" key="1">
    <citation type="journal article" date="2018" name="Gigascience">
        <title>Genome assembly of the Pink Ipe (Handroanthus impetiginosus, Bignoniaceae), a highly valued, ecologically keystone Neotropical timber forest tree.</title>
        <authorList>
            <person name="Silva-Junior O.B."/>
            <person name="Grattapaglia D."/>
            <person name="Novaes E."/>
            <person name="Collevatti R.G."/>
        </authorList>
    </citation>
    <scope>NUCLEOTIDE SEQUENCE [LARGE SCALE GENOMIC DNA]</scope>
    <source>
        <strain evidence="3">cv. UFG-1</strain>
    </source>
</reference>
<protein>
    <submittedName>
        <fullName evidence="2">Uncharacterized protein</fullName>
    </submittedName>
</protein>
<evidence type="ECO:0000313" key="3">
    <source>
        <dbReference type="Proteomes" id="UP000231279"/>
    </source>
</evidence>
<comment type="caution">
    <text evidence="2">The sequence shown here is derived from an EMBL/GenBank/DDBJ whole genome shotgun (WGS) entry which is preliminary data.</text>
</comment>
<dbReference type="PANTHER" id="PTHR34222:SF95">
    <property type="entry name" value="RRNA 2'-O-METHYLTRANSFERASE FIBRILLARIN-LIKE ISOFORM X1"/>
    <property type="match status" value="1"/>
</dbReference>
<dbReference type="EMBL" id="NKXS01001394">
    <property type="protein sequence ID" value="PIN18806.1"/>
    <property type="molecule type" value="Genomic_DNA"/>
</dbReference>
<dbReference type="InterPro" id="IPR036875">
    <property type="entry name" value="Znf_CCHC_sf"/>
</dbReference>
<keyword evidence="3" id="KW-1185">Reference proteome</keyword>
<dbReference type="OrthoDB" id="1929700at2759"/>
<evidence type="ECO:0000256" key="1">
    <source>
        <dbReference type="SAM" id="MobiDB-lite"/>
    </source>
</evidence>
<feature type="region of interest" description="Disordered" evidence="1">
    <location>
        <begin position="35"/>
        <end position="73"/>
    </location>
</feature>
<sequence length="171" mass="19065">MNLDFDHVRDQILTSQVVPFLENLLTRLLRVSSPKVNNNSTEPVETSAMVSNRGGRGRGNRGGRGGRPQCSNCKRMGHTQETCYFLHGFLEKSANVSKIEVSNSKFSNDEYEEYLQLKAVQQSQTPTATGVQNSRVCISQSSNNPTSWIINSGASDHIAGTWYGKDDWHRT</sequence>
<dbReference type="PANTHER" id="PTHR34222">
    <property type="entry name" value="GAG_PRE-INTEGRS DOMAIN-CONTAINING PROTEIN"/>
    <property type="match status" value="1"/>
</dbReference>
<dbReference type="AlphaFoldDB" id="A0A2G9HMP9"/>